<evidence type="ECO:0000313" key="8">
    <source>
        <dbReference type="Proteomes" id="UP000678276"/>
    </source>
</evidence>
<dbReference type="Gene3D" id="3.40.50.300">
    <property type="entry name" value="P-loop containing nucleotide triphosphate hydrolases"/>
    <property type="match status" value="1"/>
</dbReference>
<evidence type="ECO:0000313" key="7">
    <source>
        <dbReference type="EMBL" id="MBP0617900.1"/>
    </source>
</evidence>
<dbReference type="InterPro" id="IPR003439">
    <property type="entry name" value="ABC_transporter-like_ATP-bd"/>
</dbReference>
<evidence type="ECO:0000259" key="6">
    <source>
        <dbReference type="PROSITE" id="PS50893"/>
    </source>
</evidence>
<comment type="similarity">
    <text evidence="1">Belongs to the ABC transporter superfamily.</text>
</comment>
<dbReference type="Proteomes" id="UP000678276">
    <property type="component" value="Unassembled WGS sequence"/>
</dbReference>
<comment type="caution">
    <text evidence="7">The sequence shown here is derived from an EMBL/GenBank/DDBJ whole genome shotgun (WGS) entry which is preliminary data.</text>
</comment>
<dbReference type="GO" id="GO:0005524">
    <property type="term" value="F:ATP binding"/>
    <property type="evidence" value="ECO:0007669"/>
    <property type="project" value="UniProtKB-KW"/>
</dbReference>
<dbReference type="CDD" id="cd03224">
    <property type="entry name" value="ABC_TM1139_LivF_branched"/>
    <property type="match status" value="1"/>
</dbReference>
<dbReference type="SUPFAM" id="SSF52540">
    <property type="entry name" value="P-loop containing nucleoside triphosphate hydrolases"/>
    <property type="match status" value="1"/>
</dbReference>
<dbReference type="InterPro" id="IPR052156">
    <property type="entry name" value="BCAA_Transport_ATP-bd_LivF"/>
</dbReference>
<organism evidence="7 8">
    <name type="scientific">Jiella mangrovi</name>
    <dbReference type="NCBI Taxonomy" id="2821407"/>
    <lineage>
        <taxon>Bacteria</taxon>
        <taxon>Pseudomonadati</taxon>
        <taxon>Pseudomonadota</taxon>
        <taxon>Alphaproteobacteria</taxon>
        <taxon>Hyphomicrobiales</taxon>
        <taxon>Aurantimonadaceae</taxon>
        <taxon>Jiella</taxon>
    </lineage>
</organism>
<protein>
    <submittedName>
        <fullName evidence="7">ABC transporter ATP-binding protein</fullName>
    </submittedName>
</protein>
<dbReference type="PROSITE" id="PS00211">
    <property type="entry name" value="ABC_TRANSPORTER_1"/>
    <property type="match status" value="1"/>
</dbReference>
<evidence type="ECO:0000256" key="2">
    <source>
        <dbReference type="ARBA" id="ARBA00022448"/>
    </source>
</evidence>
<dbReference type="SMART" id="SM00382">
    <property type="entry name" value="AAA"/>
    <property type="match status" value="1"/>
</dbReference>
<gene>
    <name evidence="7" type="ORF">J6595_20165</name>
</gene>
<accession>A0ABS4BP44</accession>
<proteinExistence type="inferred from homology"/>
<dbReference type="PANTHER" id="PTHR43820">
    <property type="entry name" value="HIGH-AFFINITY BRANCHED-CHAIN AMINO ACID TRANSPORT ATP-BINDING PROTEIN LIVF"/>
    <property type="match status" value="1"/>
</dbReference>
<dbReference type="InterPro" id="IPR027417">
    <property type="entry name" value="P-loop_NTPase"/>
</dbReference>
<dbReference type="PROSITE" id="PS50893">
    <property type="entry name" value="ABC_TRANSPORTER_2"/>
    <property type="match status" value="1"/>
</dbReference>
<dbReference type="InterPro" id="IPR003593">
    <property type="entry name" value="AAA+_ATPase"/>
</dbReference>
<keyword evidence="3" id="KW-0547">Nucleotide-binding</keyword>
<sequence length="242" mass="25842">MSALLNGSSHSVLEVAGLTSGYDAAPVVRDVSFSIDPGEILVILGKNGMGKSTLLKTIMGFVRASSGTVALDGADITNGPPHLIARRAVAYTPQEYAIFQDLTVAENLRLGVESDDLLEDRMGDVEAAFPRIVERLRQRAGTLSGGEQKMLLLSRGLIARPKIMLIDEISEGLQPTMVAKMAEVLKATKQKNGVAVLLVEQNLPFALSVADRYAILKIGEIVARGDAAHADTAATLEEHLRI</sequence>
<dbReference type="Pfam" id="PF00005">
    <property type="entry name" value="ABC_tran"/>
    <property type="match status" value="1"/>
</dbReference>
<keyword evidence="8" id="KW-1185">Reference proteome</keyword>
<name>A0ABS4BP44_9HYPH</name>
<keyword evidence="4 7" id="KW-0067">ATP-binding</keyword>
<dbReference type="RefSeq" id="WP_209597129.1">
    <property type="nucleotide sequence ID" value="NZ_JAGJCF010000022.1"/>
</dbReference>
<dbReference type="PANTHER" id="PTHR43820:SF2">
    <property type="entry name" value="ABC TRANSPORTER ATP-BINDING PROTEIN"/>
    <property type="match status" value="1"/>
</dbReference>
<keyword evidence="2" id="KW-0813">Transport</keyword>
<dbReference type="InterPro" id="IPR017871">
    <property type="entry name" value="ABC_transporter-like_CS"/>
</dbReference>
<feature type="domain" description="ABC transporter" evidence="6">
    <location>
        <begin position="13"/>
        <end position="242"/>
    </location>
</feature>
<evidence type="ECO:0000256" key="1">
    <source>
        <dbReference type="ARBA" id="ARBA00005417"/>
    </source>
</evidence>
<evidence type="ECO:0000256" key="3">
    <source>
        <dbReference type="ARBA" id="ARBA00022741"/>
    </source>
</evidence>
<evidence type="ECO:0000256" key="5">
    <source>
        <dbReference type="ARBA" id="ARBA00022970"/>
    </source>
</evidence>
<evidence type="ECO:0000256" key="4">
    <source>
        <dbReference type="ARBA" id="ARBA00022840"/>
    </source>
</evidence>
<reference evidence="7 8" key="1">
    <citation type="submission" date="2021-04" db="EMBL/GenBank/DDBJ databases">
        <title>Whole genome sequence of Jiella sp. KSK16Y-1.</title>
        <authorList>
            <person name="Tuo L."/>
        </authorList>
    </citation>
    <scope>NUCLEOTIDE SEQUENCE [LARGE SCALE GENOMIC DNA]</scope>
    <source>
        <strain evidence="7 8">KSK16Y-1</strain>
    </source>
</reference>
<dbReference type="EMBL" id="JAGJCF010000022">
    <property type="protein sequence ID" value="MBP0617900.1"/>
    <property type="molecule type" value="Genomic_DNA"/>
</dbReference>
<keyword evidence="5" id="KW-0029">Amino-acid transport</keyword>